<gene>
    <name evidence="9" type="ORF">MMEN_LOCUS21546</name>
</gene>
<dbReference type="GO" id="GO:0007140">
    <property type="term" value="P:male meiotic nuclear division"/>
    <property type="evidence" value="ECO:0007669"/>
    <property type="project" value="TreeGrafter"/>
</dbReference>
<dbReference type="OrthoDB" id="10256849at2759"/>
<reference evidence="9" key="1">
    <citation type="submission" date="2021-05" db="EMBL/GenBank/DDBJ databases">
        <authorList>
            <person name="Tigano A."/>
        </authorList>
    </citation>
    <scope>NUCLEOTIDE SEQUENCE</scope>
</reference>
<feature type="region of interest" description="Disordered" evidence="6">
    <location>
        <begin position="863"/>
        <end position="1094"/>
    </location>
</feature>
<feature type="region of interest" description="Disordered" evidence="6">
    <location>
        <begin position="581"/>
        <end position="608"/>
    </location>
</feature>
<evidence type="ECO:0000259" key="7">
    <source>
        <dbReference type="Pfam" id="PF18581"/>
    </source>
</evidence>
<evidence type="ECO:0000313" key="10">
    <source>
        <dbReference type="Proteomes" id="UP000677803"/>
    </source>
</evidence>
<sequence length="1581" mass="175035">MAPSQGGQLENVIDEVLKTGDPQALDVFLEKDIHEDSIMKCSQEFLTKLDKLVNRSFDQKDAKSASLGFASLYKCGKNLKLPGCGQGLSRLITQGLIKKMVQWFEKCRQMWIQHGPHWDETLFTLSENFLNALMVVHETCKEGKYKITESFLYPVGQLAIDPRIYILIQKEAIRKYNLILDQIPAELKKERKILTSQEASDIMTKLASRILEGGDYDLQSSLMEALCRMAAPDQRKRLAEQWFTMGHVSSAFAQISDSEFETACRRFLNMVNGMQGDKRRVYSYPCLEVFLGNYELMMPSDEKLEEFWIDFNLGSHSISFYFSLPDEEEGHWETICINKNEVQNYTVTEEGKKRVLQIKLTEVVVVGAVEGSSLSIHFSSCLNILHAARSVYGLNKNKCPSAVKASAKTVTEGNSTQVVPESQVSLGESEKTTAPYILSASVEPSQMVTPAKTRMSESITFICSSGGIAHTGSSLASKLSGRDRDKTPLERWSMRDTTVKTSSHTKTPGSTNAVGMKEQGTVVAEAADVAVAGQGEEKALEHYFIPDTQPRSARSTSCSSWNKLSMSEMLMMPTQKVNFLPRSEPRSRVGPQQERCPPSAQKLSVSDSNLVIQKQLHRELTQRLQKVLSERNPDSSPQKPKAVQKKPSNTIRGSKDKGSENQRGSSLCIPKGPLAQGNSHKKGESKSRMSSGAETVPKTSSLISAPTKTVQGRVPSKAMDEMKAINSNKEKRDKEVAGSMLELISSRYETKTKSTGKQTTEKITQNWIPPLVNRPIFNISWLSTSKSLLKSNNKNATNKQRKDIFDFKVDSPLSMGGGNKLPAPAVLSSTTGKAPPAAQNKRYVKKHLFSDTDTDNAMTEVSWLRESSRKAKPKVTKYSRQALIKPKGAPSHSSFESTDLPSPSPKTVGLKAAKGDEPIKKKPDLKKAPDQPKMGLNKLQTAKSAAASGRQPAAGKRPRRAAATSAKSYREPETDDSQSEAESLSPAKEEVEKTYETTQTKKKKPASKQPSNVDLNQQTKSVINMPPAFKTYSVGQQGKSNSEVPPVKKRKNAPFDKPAHDYKRPDNSNHLEQLRPGNVLRESSRSKNIPVQEQKSALKNSLAAYQTSFCPSPPFIEKMRAAGGSAPTLALTCSTVLTPQGSPLPTSPRPPCEDTPSPILLLPKLHSPVSSKGKRKPSCFHSTEKSHGSTKTKFIPSPCSLGGQSPATSPPAQQTGPETCAVQQHLPSAPLSPLSPSTQPMLTSTLLELDNGHVTSPPQSPFPEDTVSHGCHLEFSKVSSGSFVSVNHSSTKSSVRIKRVKDSSTAALSLKSEKTPISDRELEFTDDLISGPHRKRHNSLSSNSEEEEDKKKSKLRGHRSPRMKPRKLFKSFAEISTVDEVSQAVCSSHVSSSHWESDGMDADVDEDLELTQSSVNPNNICQQMSSELKNKLQNRCTILEIYDKQSSKTIQQHVSSISKQLTKCRMQRLEQVQKVLLEEISKMENDDSILKSMEKDLTMCWKKQMMTFRTYQNQEAKRNENLKGVLQGNACQSLEYEEGIFTSEMGMIRKDMKSIQDRLLNEMLEGEIQSVKRGLRALFFP</sequence>
<comment type="similarity">
    <text evidence="3">Belongs to the SYCP2 family.</text>
</comment>
<feature type="region of interest" description="Disordered" evidence="6">
    <location>
        <begin position="1311"/>
        <end position="1365"/>
    </location>
</feature>
<comment type="subcellular location">
    <subcellularLocation>
        <location evidence="2">Chromosome</location>
    </subcellularLocation>
    <subcellularLocation>
        <location evidence="1">Nucleus</location>
    </subcellularLocation>
</comment>
<evidence type="ECO:0000256" key="2">
    <source>
        <dbReference type="ARBA" id="ARBA00004286"/>
    </source>
</evidence>
<feature type="compositionally biased region" description="Basic and acidic residues" evidence="6">
    <location>
        <begin position="1053"/>
        <end position="1073"/>
    </location>
</feature>
<feature type="region of interest" description="Disordered" evidence="6">
    <location>
        <begin position="1164"/>
        <end position="1220"/>
    </location>
</feature>
<dbReference type="PANTHER" id="PTHR15607">
    <property type="entry name" value="SYNAPTONEMAL COMPLEX PROTEIN-RELATED"/>
    <property type="match status" value="1"/>
</dbReference>
<dbReference type="GO" id="GO:0007143">
    <property type="term" value="P:female meiotic nuclear division"/>
    <property type="evidence" value="ECO:0007669"/>
    <property type="project" value="TreeGrafter"/>
</dbReference>
<dbReference type="EMBL" id="CAJRST010041110">
    <property type="protein sequence ID" value="CAG6021345.1"/>
    <property type="molecule type" value="Genomic_DNA"/>
</dbReference>
<name>A0A8S4BSP8_9TELE</name>
<comment type="caution">
    <text evidence="9">The sequence shown here is derived from an EMBL/GenBank/DDBJ whole genome shotgun (WGS) entry which is preliminary data.</text>
</comment>
<evidence type="ECO:0000256" key="1">
    <source>
        <dbReference type="ARBA" id="ARBA00004123"/>
    </source>
</evidence>
<dbReference type="PANTHER" id="PTHR15607:SF12">
    <property type="entry name" value="SYNAPTONEMAL COMPLEX PROTEIN 2"/>
    <property type="match status" value="1"/>
</dbReference>
<evidence type="ECO:0000259" key="8">
    <source>
        <dbReference type="Pfam" id="PF18584"/>
    </source>
</evidence>
<evidence type="ECO:0000256" key="6">
    <source>
        <dbReference type="SAM" id="MobiDB-lite"/>
    </source>
</evidence>
<dbReference type="InterPro" id="IPR041322">
    <property type="entry name" value="SYCP2_ARLD"/>
</dbReference>
<keyword evidence="5" id="KW-0539">Nucleus</keyword>
<feature type="compositionally biased region" description="Basic and acidic residues" evidence="6">
    <location>
        <begin position="1311"/>
        <end position="1323"/>
    </location>
</feature>
<feature type="compositionally biased region" description="Polar residues" evidence="6">
    <location>
        <begin position="688"/>
        <end position="710"/>
    </location>
</feature>
<feature type="compositionally biased region" description="Polar residues" evidence="6">
    <location>
        <begin position="891"/>
        <end position="901"/>
    </location>
</feature>
<organism evidence="9 10">
    <name type="scientific">Menidia menidia</name>
    <name type="common">Atlantic silverside</name>
    <dbReference type="NCBI Taxonomy" id="238744"/>
    <lineage>
        <taxon>Eukaryota</taxon>
        <taxon>Metazoa</taxon>
        <taxon>Chordata</taxon>
        <taxon>Craniata</taxon>
        <taxon>Vertebrata</taxon>
        <taxon>Euteleostomi</taxon>
        <taxon>Actinopterygii</taxon>
        <taxon>Neopterygii</taxon>
        <taxon>Teleostei</taxon>
        <taxon>Neoteleostei</taxon>
        <taxon>Acanthomorphata</taxon>
        <taxon>Ovalentaria</taxon>
        <taxon>Atherinomorphae</taxon>
        <taxon>Atheriniformes</taxon>
        <taxon>Atherinopsidae</taxon>
        <taxon>Menidiinae</taxon>
        <taxon>Menidia</taxon>
    </lineage>
</organism>
<feature type="compositionally biased region" description="Basic and acidic residues" evidence="6">
    <location>
        <begin position="913"/>
        <end position="930"/>
    </location>
</feature>
<feature type="domain" description="Synaptonemal complex protein 2 armadillo-repeat-like" evidence="7">
    <location>
        <begin position="8"/>
        <end position="186"/>
    </location>
</feature>
<keyword evidence="10" id="KW-1185">Reference proteome</keyword>
<dbReference type="GO" id="GO:0000800">
    <property type="term" value="C:lateral element"/>
    <property type="evidence" value="ECO:0007669"/>
    <property type="project" value="TreeGrafter"/>
</dbReference>
<evidence type="ECO:0000256" key="4">
    <source>
        <dbReference type="ARBA" id="ARBA00022454"/>
    </source>
</evidence>
<dbReference type="InterPro" id="IPR024835">
    <property type="entry name" value="SYCP2-like"/>
</dbReference>
<dbReference type="Pfam" id="PF18584">
    <property type="entry name" value="SYCP2_SLD"/>
    <property type="match status" value="1"/>
</dbReference>
<feature type="compositionally biased region" description="Basic residues" evidence="6">
    <location>
        <begin position="1352"/>
        <end position="1365"/>
    </location>
</feature>
<dbReference type="Pfam" id="PF18581">
    <property type="entry name" value="SYCP2_ARLD"/>
    <property type="match status" value="1"/>
</dbReference>
<feature type="compositionally biased region" description="Polar residues" evidence="6">
    <location>
        <begin position="1008"/>
        <end position="1022"/>
    </location>
</feature>
<protein>
    <submittedName>
        <fullName evidence="9">(Atlantic silverside) hypothetical protein</fullName>
    </submittedName>
</protein>
<feature type="compositionally biased region" description="Polar residues" evidence="6">
    <location>
        <begin position="1202"/>
        <end position="1217"/>
    </location>
</feature>
<evidence type="ECO:0000256" key="5">
    <source>
        <dbReference type="ARBA" id="ARBA00023242"/>
    </source>
</evidence>
<feature type="compositionally biased region" description="Polar residues" evidence="6">
    <location>
        <begin position="1033"/>
        <end position="1043"/>
    </location>
</feature>
<evidence type="ECO:0000313" key="9">
    <source>
        <dbReference type="EMBL" id="CAG6021345.1"/>
    </source>
</evidence>
<dbReference type="InterPro" id="IPR040560">
    <property type="entry name" value="SYCP2_SLD"/>
</dbReference>
<dbReference type="GO" id="GO:0000779">
    <property type="term" value="C:condensed chromosome, centromeric region"/>
    <property type="evidence" value="ECO:0007669"/>
    <property type="project" value="TreeGrafter"/>
</dbReference>
<accession>A0A8S4BSP8</accession>
<feature type="domain" description="Synaptonemal complex protein 2 Spt16M-like" evidence="8">
    <location>
        <begin position="281"/>
        <end position="393"/>
    </location>
</feature>
<evidence type="ECO:0000256" key="3">
    <source>
        <dbReference type="ARBA" id="ARBA00007960"/>
    </source>
</evidence>
<keyword evidence="4" id="KW-0158">Chromosome</keyword>
<dbReference type="Proteomes" id="UP000677803">
    <property type="component" value="Unassembled WGS sequence"/>
</dbReference>
<proteinExistence type="inferred from homology"/>
<feature type="region of interest" description="Disordered" evidence="6">
    <location>
        <begin position="628"/>
        <end position="719"/>
    </location>
</feature>